<organism evidence="1 2">
    <name type="scientific">Candidatus Gottesmanbacteria bacterium RBG_16_52_11</name>
    <dbReference type="NCBI Taxonomy" id="1798374"/>
    <lineage>
        <taxon>Bacteria</taxon>
        <taxon>Candidatus Gottesmaniibacteriota</taxon>
    </lineage>
</organism>
<accession>A0A1F5YWN7</accession>
<dbReference type="EMBL" id="MFJD01000004">
    <property type="protein sequence ID" value="OGG04322.1"/>
    <property type="molecule type" value="Genomic_DNA"/>
</dbReference>
<reference evidence="1 2" key="1">
    <citation type="journal article" date="2016" name="Nat. Commun.">
        <title>Thousands of microbial genomes shed light on interconnected biogeochemical processes in an aquifer system.</title>
        <authorList>
            <person name="Anantharaman K."/>
            <person name="Brown C.T."/>
            <person name="Hug L.A."/>
            <person name="Sharon I."/>
            <person name="Castelle C.J."/>
            <person name="Probst A.J."/>
            <person name="Thomas B.C."/>
            <person name="Singh A."/>
            <person name="Wilkins M.J."/>
            <person name="Karaoz U."/>
            <person name="Brodie E.L."/>
            <person name="Williams K.H."/>
            <person name="Hubbard S.S."/>
            <person name="Banfield J.F."/>
        </authorList>
    </citation>
    <scope>NUCLEOTIDE SEQUENCE [LARGE SCALE GENOMIC DNA]</scope>
</reference>
<gene>
    <name evidence="1" type="ORF">A2Z33_04205</name>
</gene>
<dbReference type="Proteomes" id="UP000178448">
    <property type="component" value="Unassembled WGS sequence"/>
</dbReference>
<dbReference type="STRING" id="1798374.A2Z33_04205"/>
<name>A0A1F5YWN7_9BACT</name>
<evidence type="ECO:0000313" key="1">
    <source>
        <dbReference type="EMBL" id="OGG04322.1"/>
    </source>
</evidence>
<evidence type="ECO:0000313" key="2">
    <source>
        <dbReference type="Proteomes" id="UP000178448"/>
    </source>
</evidence>
<protein>
    <submittedName>
        <fullName evidence="1">Uncharacterized protein</fullName>
    </submittedName>
</protein>
<comment type="caution">
    <text evidence="1">The sequence shown here is derived from an EMBL/GenBank/DDBJ whole genome shotgun (WGS) entry which is preliminary data.</text>
</comment>
<sequence length="199" mass="22451">MAGNQEFDLTGYKGQIASAETIAEGQELDFGIIEQILNLHAQLSPDQQMVLEIDLPSLPLNDDDCPPGRYAGTVYDAPTTFSDGITQRRDQLLLHVIGWEERLSGPSRWKIVIPPNRVNQEELGQNTSASRTALTQDRRFLNYAEYGTYFLEVNIDGRFPGDYVYIHPSLISDVRIEKATEPQSRILVRRAAPRETESE</sequence>
<proteinExistence type="predicted"/>
<dbReference type="AlphaFoldDB" id="A0A1F5YWN7"/>